<keyword evidence="2" id="KW-1185">Reference proteome</keyword>
<evidence type="ECO:0000313" key="2">
    <source>
        <dbReference type="Proteomes" id="UP000294853"/>
    </source>
</evidence>
<dbReference type="Proteomes" id="UP000294853">
    <property type="component" value="Chromosome"/>
</dbReference>
<dbReference type="EMBL" id="CP038436">
    <property type="protein sequence ID" value="QBX55160.1"/>
    <property type="molecule type" value="Genomic_DNA"/>
</dbReference>
<protein>
    <submittedName>
        <fullName evidence="1">Uncharacterized protein</fullName>
    </submittedName>
</protein>
<name>A0A4P7IEK8_9ACTN</name>
<gene>
    <name evidence="1" type="ORF">EXE58_06615</name>
</gene>
<evidence type="ECO:0000313" key="1">
    <source>
        <dbReference type="EMBL" id="QBX55160.1"/>
    </source>
</evidence>
<dbReference type="OrthoDB" id="3775134at2"/>
<reference evidence="1 2" key="1">
    <citation type="submission" date="2019-03" db="EMBL/GenBank/DDBJ databases">
        <title>Three New Species of Nocardioides, Nocardioides euryhalodurans sp. nov., Nocardioides seonyuensis sp. nov. and Nocardioides eburneoflavus sp. nov. Iolated from Soil.</title>
        <authorList>
            <person name="Roh S.G."/>
            <person name="Lee C."/>
            <person name="Kim M.-K."/>
            <person name="Kim S.B."/>
        </authorList>
    </citation>
    <scope>NUCLEOTIDE SEQUENCE [LARGE SCALE GENOMIC DNA]</scope>
    <source>
        <strain evidence="1 2">MMS17-SY207-3</strain>
    </source>
</reference>
<dbReference type="RefSeq" id="WP_135267128.1">
    <property type="nucleotide sequence ID" value="NZ_CP038436.1"/>
</dbReference>
<accession>A0A4P7IEK8</accession>
<proteinExistence type="predicted"/>
<dbReference type="AlphaFoldDB" id="A0A4P7IEK8"/>
<organism evidence="1 2">
    <name type="scientific">Nocardioides seonyuensis</name>
    <dbReference type="NCBI Taxonomy" id="2518371"/>
    <lineage>
        <taxon>Bacteria</taxon>
        <taxon>Bacillati</taxon>
        <taxon>Actinomycetota</taxon>
        <taxon>Actinomycetes</taxon>
        <taxon>Propionibacteriales</taxon>
        <taxon>Nocardioidaceae</taxon>
        <taxon>Nocardioides</taxon>
    </lineage>
</organism>
<dbReference type="KEGG" id="nsn:EXE58_06615"/>
<sequence>MDRLNRGSKSLLAAVERLELQVPTAALPHQIEELLTIDHIAIPRSWSVRAAQRHPALVGQTRLSDHDAYVVEAVTPDR</sequence>